<keyword evidence="3" id="KW-0812">Transmembrane</keyword>
<dbReference type="AlphaFoldDB" id="A0A0G2GGS1"/>
<proteinExistence type="inferred from homology"/>
<sequence length="296" mass="33244">MAAASHLPSVLDEKRMEEARPAHLWEPAGECPAPSLSAQSFQHVLIFALFCSNIFFAALAVFFYSNAQCPVVPLRLDPFSISASSRDARAHIRYEQRNFTGALKYNNTAGELYRTAALNPTEPSYTGDPRTTPGLDRAWKKLLSGSKFPLSDEEATPYVHAPSATPAAEKSSIVETLYGELSVFHNLECLNAIRLALDDDFYREHGPQDGLGWQKATRMDRAPLDYCIDHLRQELQCSADLTVVPVLPRTSATGAELTVQPRTCRRWDDVRSWLDRRHERSRFSNQKQDQQLYTGA</sequence>
<evidence type="ECO:0008006" key="6">
    <source>
        <dbReference type="Google" id="ProtNLM"/>
    </source>
</evidence>
<gene>
    <name evidence="4" type="ORF">UCDDS831_g07277</name>
</gene>
<dbReference type="PANTHER" id="PTHR33365:SF4">
    <property type="entry name" value="CYCLOCHLOROTINE BIOSYNTHESIS PROTEIN O"/>
    <property type="match status" value="1"/>
</dbReference>
<evidence type="ECO:0000256" key="3">
    <source>
        <dbReference type="SAM" id="Phobius"/>
    </source>
</evidence>
<keyword evidence="3" id="KW-1133">Transmembrane helix</keyword>
<name>A0A0G2GGS1_9PEZI</name>
<protein>
    <recommendedName>
        <fullName evidence="6">Tat pathway signal sequence</fullName>
    </recommendedName>
</protein>
<feature type="transmembrane region" description="Helical" evidence="3">
    <location>
        <begin position="44"/>
        <end position="64"/>
    </location>
</feature>
<dbReference type="PANTHER" id="PTHR33365">
    <property type="entry name" value="YALI0B05434P"/>
    <property type="match status" value="1"/>
</dbReference>
<reference evidence="4 5" key="1">
    <citation type="submission" date="2015-03" db="EMBL/GenBank/DDBJ databases">
        <authorList>
            <person name="Morales-Cruz A."/>
            <person name="Amrine K.C."/>
            <person name="Cantu D."/>
        </authorList>
    </citation>
    <scope>NUCLEOTIDE SEQUENCE [LARGE SCALE GENOMIC DNA]</scope>
    <source>
        <strain evidence="4">DS831</strain>
    </source>
</reference>
<dbReference type="InterPro" id="IPR021765">
    <property type="entry name" value="UstYa-like"/>
</dbReference>
<evidence type="ECO:0000256" key="2">
    <source>
        <dbReference type="ARBA" id="ARBA00035112"/>
    </source>
</evidence>
<comment type="caution">
    <text evidence="4">The sequence shown here is derived from an EMBL/GenBank/DDBJ whole genome shotgun (WGS) entry which is preliminary data.</text>
</comment>
<dbReference type="GO" id="GO:0043386">
    <property type="term" value="P:mycotoxin biosynthetic process"/>
    <property type="evidence" value="ECO:0007669"/>
    <property type="project" value="InterPro"/>
</dbReference>
<comment type="pathway">
    <text evidence="1">Mycotoxin biosynthesis.</text>
</comment>
<dbReference type="Proteomes" id="UP000034182">
    <property type="component" value="Unassembled WGS sequence"/>
</dbReference>
<reference evidence="4 5" key="2">
    <citation type="submission" date="2015-05" db="EMBL/GenBank/DDBJ databases">
        <title>Distinctive expansion of gene families associated with plant cell wall degradation and secondary metabolism in the genomes of grapevine trunk pathogens.</title>
        <authorList>
            <person name="Lawrence D.P."/>
            <person name="Travadon R."/>
            <person name="Rolshausen P.E."/>
            <person name="Baumgartner K."/>
        </authorList>
    </citation>
    <scope>NUCLEOTIDE SEQUENCE [LARGE SCALE GENOMIC DNA]</scope>
    <source>
        <strain evidence="4">DS831</strain>
    </source>
</reference>
<evidence type="ECO:0000313" key="5">
    <source>
        <dbReference type="Proteomes" id="UP000034182"/>
    </source>
</evidence>
<keyword evidence="3" id="KW-0472">Membrane</keyword>
<dbReference type="EMBL" id="LAQI01000174">
    <property type="protein sequence ID" value="KKY16185.1"/>
    <property type="molecule type" value="Genomic_DNA"/>
</dbReference>
<evidence type="ECO:0000313" key="4">
    <source>
        <dbReference type="EMBL" id="KKY16185.1"/>
    </source>
</evidence>
<comment type="similarity">
    <text evidence="2">Belongs to the ustYa family.</text>
</comment>
<evidence type="ECO:0000256" key="1">
    <source>
        <dbReference type="ARBA" id="ARBA00004685"/>
    </source>
</evidence>
<organism evidence="4 5">
    <name type="scientific">Diplodia seriata</name>
    <dbReference type="NCBI Taxonomy" id="420778"/>
    <lineage>
        <taxon>Eukaryota</taxon>
        <taxon>Fungi</taxon>
        <taxon>Dikarya</taxon>
        <taxon>Ascomycota</taxon>
        <taxon>Pezizomycotina</taxon>
        <taxon>Dothideomycetes</taxon>
        <taxon>Dothideomycetes incertae sedis</taxon>
        <taxon>Botryosphaeriales</taxon>
        <taxon>Botryosphaeriaceae</taxon>
        <taxon>Diplodia</taxon>
    </lineage>
</organism>
<dbReference type="Pfam" id="PF11807">
    <property type="entry name" value="UstYa"/>
    <property type="match status" value="1"/>
</dbReference>
<accession>A0A0G2GGS1</accession>